<dbReference type="Pfam" id="PF00589">
    <property type="entry name" value="Phage_integrase"/>
    <property type="match status" value="1"/>
</dbReference>
<gene>
    <name evidence="4" type="ORF">LCGC14_2353870</name>
</gene>
<dbReference type="PANTHER" id="PTHR30349">
    <property type="entry name" value="PHAGE INTEGRASE-RELATED"/>
    <property type="match status" value="1"/>
</dbReference>
<keyword evidence="2" id="KW-0233">DNA recombination</keyword>
<accession>A0A0F9C8U9</accession>
<evidence type="ECO:0000313" key="4">
    <source>
        <dbReference type="EMBL" id="KKL45609.1"/>
    </source>
</evidence>
<dbReference type="InterPro" id="IPR011010">
    <property type="entry name" value="DNA_brk_join_enz"/>
</dbReference>
<comment type="caution">
    <text evidence="4">The sequence shown here is derived from an EMBL/GenBank/DDBJ whole genome shotgun (WGS) entry which is preliminary data.</text>
</comment>
<feature type="domain" description="Tyr recombinase" evidence="3">
    <location>
        <begin position="1"/>
        <end position="155"/>
    </location>
</feature>
<proteinExistence type="predicted"/>
<dbReference type="SUPFAM" id="SSF56349">
    <property type="entry name" value="DNA breaking-rejoining enzymes"/>
    <property type="match status" value="1"/>
</dbReference>
<dbReference type="AlphaFoldDB" id="A0A0F9C8U9"/>
<dbReference type="GO" id="GO:0003677">
    <property type="term" value="F:DNA binding"/>
    <property type="evidence" value="ECO:0007669"/>
    <property type="project" value="UniProtKB-KW"/>
</dbReference>
<dbReference type="InterPro" id="IPR002104">
    <property type="entry name" value="Integrase_catalytic"/>
</dbReference>
<dbReference type="GO" id="GO:0015074">
    <property type="term" value="P:DNA integration"/>
    <property type="evidence" value="ECO:0007669"/>
    <property type="project" value="InterPro"/>
</dbReference>
<dbReference type="PANTHER" id="PTHR30349:SF41">
    <property type="entry name" value="INTEGRASE_RECOMBINASE PROTEIN MJ0367-RELATED"/>
    <property type="match status" value="1"/>
</dbReference>
<dbReference type="PROSITE" id="PS51898">
    <property type="entry name" value="TYR_RECOMBINASE"/>
    <property type="match status" value="1"/>
</dbReference>
<dbReference type="GO" id="GO:0006310">
    <property type="term" value="P:DNA recombination"/>
    <property type="evidence" value="ECO:0007669"/>
    <property type="project" value="UniProtKB-KW"/>
</dbReference>
<evidence type="ECO:0000256" key="1">
    <source>
        <dbReference type="ARBA" id="ARBA00023125"/>
    </source>
</evidence>
<keyword evidence="1" id="KW-0238">DNA-binding</keyword>
<organism evidence="4">
    <name type="scientific">marine sediment metagenome</name>
    <dbReference type="NCBI Taxonomy" id="412755"/>
    <lineage>
        <taxon>unclassified sequences</taxon>
        <taxon>metagenomes</taxon>
        <taxon>ecological metagenomes</taxon>
    </lineage>
</organism>
<dbReference type="Gene3D" id="1.10.443.10">
    <property type="entry name" value="Intergrase catalytic core"/>
    <property type="match status" value="2"/>
</dbReference>
<dbReference type="InterPro" id="IPR050090">
    <property type="entry name" value="Tyrosine_recombinase_XerCD"/>
</dbReference>
<name>A0A0F9C8U9_9ZZZZ</name>
<evidence type="ECO:0000256" key="2">
    <source>
        <dbReference type="ARBA" id="ARBA00023172"/>
    </source>
</evidence>
<protein>
    <recommendedName>
        <fullName evidence="3">Tyr recombinase domain-containing protein</fullName>
    </recommendedName>
</protein>
<reference evidence="4" key="1">
    <citation type="journal article" date="2015" name="Nature">
        <title>Complex archaea that bridge the gap between prokaryotes and eukaryotes.</title>
        <authorList>
            <person name="Spang A."/>
            <person name="Saw J.H."/>
            <person name="Jorgensen S.L."/>
            <person name="Zaremba-Niedzwiedzka K."/>
            <person name="Martijn J."/>
            <person name="Lind A.E."/>
            <person name="van Eijk R."/>
            <person name="Schleper C."/>
            <person name="Guy L."/>
            <person name="Ettema T.J."/>
        </authorList>
    </citation>
    <scope>NUCLEOTIDE SEQUENCE</scope>
</reference>
<feature type="non-terminal residue" evidence="4">
    <location>
        <position position="1"/>
    </location>
</feature>
<sequence>AVRPEEFILLIKQVPPKDHIARVSFLLAYGSGLRISEVLRCKKEHFKGNSLFIPESKYGVERIVPKPKGWKDVFFRFLPIIVTARTLQRKFKSYSLKANLTKHYTFHSLRHGFATRSLESGVPINQVQVLLGHSNISTTSVYTKANPHDAIKSYEDLF</sequence>
<evidence type="ECO:0000259" key="3">
    <source>
        <dbReference type="PROSITE" id="PS51898"/>
    </source>
</evidence>
<dbReference type="EMBL" id="LAZR01034327">
    <property type="protein sequence ID" value="KKL45609.1"/>
    <property type="molecule type" value="Genomic_DNA"/>
</dbReference>
<dbReference type="InterPro" id="IPR013762">
    <property type="entry name" value="Integrase-like_cat_sf"/>
</dbReference>